<reference evidence="2 3" key="2">
    <citation type="journal article" date="2013" name="Plant Cell Physiol.">
        <title>Rice Annotation Project Database (RAP-DB): an integrative and interactive database for rice genomics.</title>
        <authorList>
            <person name="Sakai H."/>
            <person name="Lee S.S."/>
            <person name="Tanaka T."/>
            <person name="Numa H."/>
            <person name="Kim J."/>
            <person name="Kawahara Y."/>
            <person name="Wakimoto H."/>
            <person name="Yang C.C."/>
            <person name="Iwamoto M."/>
            <person name="Abe T."/>
            <person name="Yamada Y."/>
            <person name="Muto A."/>
            <person name="Inokuchi H."/>
            <person name="Ikemura T."/>
            <person name="Matsumoto T."/>
            <person name="Sasaki T."/>
            <person name="Itoh T."/>
        </authorList>
    </citation>
    <scope>NUCLEOTIDE SEQUENCE [LARGE SCALE GENOMIC DNA]</scope>
    <source>
        <strain evidence="3">cv. Nipponbare</strain>
    </source>
</reference>
<feature type="signal peptide" evidence="1">
    <location>
        <begin position="1"/>
        <end position="17"/>
    </location>
</feature>
<keyword evidence="3" id="KW-1185">Reference proteome</keyword>
<dbReference type="Proteomes" id="UP000059680">
    <property type="component" value="Chromosome 9"/>
</dbReference>
<dbReference type="AlphaFoldDB" id="A0A0P0XLI3"/>
<organism evidence="2 3">
    <name type="scientific">Oryza sativa subsp. japonica</name>
    <name type="common">Rice</name>
    <dbReference type="NCBI Taxonomy" id="39947"/>
    <lineage>
        <taxon>Eukaryota</taxon>
        <taxon>Viridiplantae</taxon>
        <taxon>Streptophyta</taxon>
        <taxon>Embryophyta</taxon>
        <taxon>Tracheophyta</taxon>
        <taxon>Spermatophyta</taxon>
        <taxon>Magnoliopsida</taxon>
        <taxon>Liliopsida</taxon>
        <taxon>Poales</taxon>
        <taxon>Poaceae</taxon>
        <taxon>BOP clade</taxon>
        <taxon>Oryzoideae</taxon>
        <taxon>Oryzeae</taxon>
        <taxon>Oryzinae</taxon>
        <taxon>Oryza</taxon>
        <taxon>Oryza sativa</taxon>
    </lineage>
</organism>
<dbReference type="OMA" id="EIVTIMH"/>
<protein>
    <submittedName>
        <fullName evidence="2">Os09g0334050 protein</fullName>
    </submittedName>
</protein>
<reference evidence="2 3" key="3">
    <citation type="journal article" date="2013" name="Rice">
        <title>Improvement of the Oryza sativa Nipponbare reference genome using next generation sequence and optical map data.</title>
        <authorList>
            <person name="Kawahara Y."/>
            <person name="de la Bastide M."/>
            <person name="Hamilton J.P."/>
            <person name="Kanamori H."/>
            <person name="McCombie W.R."/>
            <person name="Ouyang S."/>
            <person name="Schwartz D.C."/>
            <person name="Tanaka T."/>
            <person name="Wu J."/>
            <person name="Zhou S."/>
            <person name="Childs K.L."/>
            <person name="Davidson R.M."/>
            <person name="Lin H."/>
            <person name="Quesada-Ocampo L."/>
            <person name="Vaillancourt B."/>
            <person name="Sakai H."/>
            <person name="Lee S.S."/>
            <person name="Kim J."/>
            <person name="Numa H."/>
            <person name="Itoh T."/>
            <person name="Buell C.R."/>
            <person name="Matsumoto T."/>
        </authorList>
    </citation>
    <scope>NUCLEOTIDE SEQUENCE [LARGE SCALE GENOMIC DNA]</scope>
    <source>
        <strain evidence="3">cv. Nipponbare</strain>
    </source>
</reference>
<dbReference type="PaxDb" id="39947-A0A0P0XLI3"/>
<proteinExistence type="predicted"/>
<reference evidence="3" key="1">
    <citation type="journal article" date="2005" name="Nature">
        <title>The map-based sequence of the rice genome.</title>
        <authorList>
            <consortium name="International rice genome sequencing project (IRGSP)"/>
            <person name="Matsumoto T."/>
            <person name="Wu J."/>
            <person name="Kanamori H."/>
            <person name="Katayose Y."/>
            <person name="Fujisawa M."/>
            <person name="Namiki N."/>
            <person name="Mizuno H."/>
            <person name="Yamamoto K."/>
            <person name="Antonio B.A."/>
            <person name="Baba T."/>
            <person name="Sakata K."/>
            <person name="Nagamura Y."/>
            <person name="Aoki H."/>
            <person name="Arikawa K."/>
            <person name="Arita K."/>
            <person name="Bito T."/>
            <person name="Chiden Y."/>
            <person name="Fujitsuka N."/>
            <person name="Fukunaka R."/>
            <person name="Hamada M."/>
            <person name="Harada C."/>
            <person name="Hayashi A."/>
            <person name="Hijishita S."/>
            <person name="Honda M."/>
            <person name="Hosokawa S."/>
            <person name="Ichikawa Y."/>
            <person name="Idonuma A."/>
            <person name="Iijima M."/>
            <person name="Ikeda M."/>
            <person name="Ikeno M."/>
            <person name="Ito K."/>
            <person name="Ito S."/>
            <person name="Ito T."/>
            <person name="Ito Y."/>
            <person name="Ito Y."/>
            <person name="Iwabuchi A."/>
            <person name="Kamiya K."/>
            <person name="Karasawa W."/>
            <person name="Kurita K."/>
            <person name="Katagiri S."/>
            <person name="Kikuta A."/>
            <person name="Kobayashi H."/>
            <person name="Kobayashi N."/>
            <person name="Machita K."/>
            <person name="Maehara T."/>
            <person name="Masukawa M."/>
            <person name="Mizubayashi T."/>
            <person name="Mukai Y."/>
            <person name="Nagasaki H."/>
            <person name="Nagata Y."/>
            <person name="Naito S."/>
            <person name="Nakashima M."/>
            <person name="Nakama Y."/>
            <person name="Nakamichi Y."/>
            <person name="Nakamura M."/>
            <person name="Meguro A."/>
            <person name="Negishi M."/>
            <person name="Ohta I."/>
            <person name="Ohta T."/>
            <person name="Okamoto M."/>
            <person name="Ono N."/>
            <person name="Saji S."/>
            <person name="Sakaguchi M."/>
            <person name="Sakai K."/>
            <person name="Shibata M."/>
            <person name="Shimokawa T."/>
            <person name="Song J."/>
            <person name="Takazaki Y."/>
            <person name="Terasawa K."/>
            <person name="Tsugane M."/>
            <person name="Tsuji K."/>
            <person name="Ueda S."/>
            <person name="Waki K."/>
            <person name="Yamagata H."/>
            <person name="Yamamoto M."/>
            <person name="Yamamoto S."/>
            <person name="Yamane H."/>
            <person name="Yoshiki S."/>
            <person name="Yoshihara R."/>
            <person name="Yukawa K."/>
            <person name="Zhong H."/>
            <person name="Yano M."/>
            <person name="Yuan Q."/>
            <person name="Ouyang S."/>
            <person name="Liu J."/>
            <person name="Jones K.M."/>
            <person name="Gansberger K."/>
            <person name="Moffat K."/>
            <person name="Hill J."/>
            <person name="Bera J."/>
            <person name="Fadrosh D."/>
            <person name="Jin S."/>
            <person name="Johri S."/>
            <person name="Kim M."/>
            <person name="Overton L."/>
            <person name="Reardon M."/>
            <person name="Tsitrin T."/>
            <person name="Vuong H."/>
            <person name="Weaver B."/>
            <person name="Ciecko A."/>
            <person name="Tallon L."/>
            <person name="Jackson J."/>
            <person name="Pai G."/>
            <person name="Aken S.V."/>
            <person name="Utterback T."/>
            <person name="Reidmuller S."/>
            <person name="Feldblyum T."/>
            <person name="Hsiao J."/>
            <person name="Zismann V."/>
            <person name="Iobst S."/>
            <person name="de Vazeille A.R."/>
            <person name="Buell C.R."/>
            <person name="Ying K."/>
            <person name="Li Y."/>
            <person name="Lu T."/>
            <person name="Huang Y."/>
            <person name="Zhao Q."/>
            <person name="Feng Q."/>
            <person name="Zhang L."/>
            <person name="Zhu J."/>
            <person name="Weng Q."/>
            <person name="Mu J."/>
            <person name="Lu Y."/>
            <person name="Fan D."/>
            <person name="Liu Y."/>
            <person name="Guan J."/>
            <person name="Zhang Y."/>
            <person name="Yu S."/>
            <person name="Liu X."/>
            <person name="Zhang Y."/>
            <person name="Hong G."/>
            <person name="Han B."/>
            <person name="Choisne N."/>
            <person name="Demange N."/>
            <person name="Orjeda G."/>
            <person name="Samain S."/>
            <person name="Cattolico L."/>
            <person name="Pelletier E."/>
            <person name="Couloux A."/>
            <person name="Segurens B."/>
            <person name="Wincker P."/>
            <person name="D'Hont A."/>
            <person name="Scarpelli C."/>
            <person name="Weissenbach J."/>
            <person name="Salanoubat M."/>
            <person name="Quetier F."/>
            <person name="Yu Y."/>
            <person name="Kim H.R."/>
            <person name="Rambo T."/>
            <person name="Currie J."/>
            <person name="Collura K."/>
            <person name="Luo M."/>
            <person name="Yang T."/>
            <person name="Ammiraju J.S.S."/>
            <person name="Engler F."/>
            <person name="Soderlund C."/>
            <person name="Wing R.A."/>
            <person name="Palmer L.E."/>
            <person name="de la Bastide M."/>
            <person name="Spiegel L."/>
            <person name="Nascimento L."/>
            <person name="Zutavern T."/>
            <person name="O'Shaughnessy A."/>
            <person name="Dike S."/>
            <person name="Dedhia N."/>
            <person name="Preston R."/>
            <person name="Balija V."/>
            <person name="McCombie W.R."/>
            <person name="Chow T."/>
            <person name="Chen H."/>
            <person name="Chung M."/>
            <person name="Chen C."/>
            <person name="Shaw J."/>
            <person name="Wu H."/>
            <person name="Hsiao K."/>
            <person name="Chao Y."/>
            <person name="Chu M."/>
            <person name="Cheng C."/>
            <person name="Hour A."/>
            <person name="Lee P."/>
            <person name="Lin S."/>
            <person name="Lin Y."/>
            <person name="Liou J."/>
            <person name="Liu S."/>
            <person name="Hsing Y."/>
            <person name="Raghuvanshi S."/>
            <person name="Mohanty A."/>
            <person name="Bharti A.K."/>
            <person name="Gaur A."/>
            <person name="Gupta V."/>
            <person name="Kumar D."/>
            <person name="Ravi V."/>
            <person name="Vij S."/>
            <person name="Kapur A."/>
            <person name="Khurana P."/>
            <person name="Khurana P."/>
            <person name="Khurana J.P."/>
            <person name="Tyagi A.K."/>
            <person name="Gaikwad K."/>
            <person name="Singh A."/>
            <person name="Dalal V."/>
            <person name="Srivastava S."/>
            <person name="Dixit A."/>
            <person name="Pal A.K."/>
            <person name="Ghazi I.A."/>
            <person name="Yadav M."/>
            <person name="Pandit A."/>
            <person name="Bhargava A."/>
            <person name="Sureshbabu K."/>
            <person name="Batra K."/>
            <person name="Sharma T.R."/>
            <person name="Mohapatra T."/>
            <person name="Singh N.K."/>
            <person name="Messing J."/>
            <person name="Nelson A.B."/>
            <person name="Fuks G."/>
            <person name="Kavchok S."/>
            <person name="Keizer G."/>
            <person name="Linton E."/>
            <person name="Llaca V."/>
            <person name="Song R."/>
            <person name="Tanyolac B."/>
            <person name="Young S."/>
            <person name="Ho-Il K."/>
            <person name="Hahn J.H."/>
            <person name="Sangsakoo G."/>
            <person name="Vanavichit A."/>
            <person name="de Mattos Luiz.A.T."/>
            <person name="Zimmer P.D."/>
            <person name="Malone G."/>
            <person name="Dellagostin O."/>
            <person name="de Oliveira A.C."/>
            <person name="Bevan M."/>
            <person name="Bancroft I."/>
            <person name="Minx P."/>
            <person name="Cordum H."/>
            <person name="Wilson R."/>
            <person name="Cheng Z."/>
            <person name="Jin W."/>
            <person name="Jiang J."/>
            <person name="Leong S.A."/>
            <person name="Iwama H."/>
            <person name="Gojobori T."/>
            <person name="Itoh T."/>
            <person name="Niimura Y."/>
            <person name="Fujii Y."/>
            <person name="Habara T."/>
            <person name="Sakai H."/>
            <person name="Sato Y."/>
            <person name="Wilson G."/>
            <person name="Kumar K."/>
            <person name="McCouch S."/>
            <person name="Juretic N."/>
            <person name="Hoen D."/>
            <person name="Wright S."/>
            <person name="Bruskiewich R."/>
            <person name="Bureau T."/>
            <person name="Miyao A."/>
            <person name="Hirochika H."/>
            <person name="Nishikawa T."/>
            <person name="Kadowaki K."/>
            <person name="Sugiura M."/>
            <person name="Burr B."/>
            <person name="Sasaki T."/>
        </authorList>
    </citation>
    <scope>NUCLEOTIDE SEQUENCE [LARGE SCALE GENOMIC DNA]</scope>
    <source>
        <strain evidence="3">cv. Nipponbare</strain>
    </source>
</reference>
<gene>
    <name evidence="2" type="ordered locus">Os09g0334050</name>
    <name evidence="2" type="ORF">OSNPB_090334050</name>
</gene>
<dbReference type="InParanoid" id="A0A0P0XLI3"/>
<accession>A0A0P0XLI3</accession>
<evidence type="ECO:0000313" key="3">
    <source>
        <dbReference type="Proteomes" id="UP000059680"/>
    </source>
</evidence>
<dbReference type="EMBL" id="AP014965">
    <property type="protein sequence ID" value="BAT07541.1"/>
    <property type="molecule type" value="Genomic_DNA"/>
</dbReference>
<feature type="chain" id="PRO_5006057144" evidence="1">
    <location>
        <begin position="18"/>
        <end position="96"/>
    </location>
</feature>
<dbReference type="Gramene" id="Os09t0334050-00">
    <property type="protein sequence ID" value="Os09t0334050-00"/>
    <property type="gene ID" value="Os09g0334050"/>
</dbReference>
<sequence length="96" mass="10367">MRMVCRMVLTIWNVVELSSPVDISSMKSARPGVTIISAVASILGSGSEIVTIMHSNNSNDTLPVVSRFFCPPDMPLSILFPTIVSAQISNPKIFDS</sequence>
<dbReference type="eggNOG" id="ENOG502R4X9">
    <property type="taxonomic scope" value="Eukaryota"/>
</dbReference>
<name>A0A0P0XLI3_ORYSJ</name>
<evidence type="ECO:0000256" key="1">
    <source>
        <dbReference type="SAM" id="SignalP"/>
    </source>
</evidence>
<keyword evidence="1" id="KW-0732">Signal</keyword>
<evidence type="ECO:0000313" key="2">
    <source>
        <dbReference type="EMBL" id="BAT07541.1"/>
    </source>
</evidence>